<gene>
    <name evidence="13" type="ORF">ABG768_007027</name>
</gene>
<evidence type="ECO:0000256" key="11">
    <source>
        <dbReference type="SAM" id="MobiDB-lite"/>
    </source>
</evidence>
<sequence>MDGWIDGWFVIMNALIFIARAEDAARSRARTHNRSTAARSEIVRSNHHVEKFQRKKEMRRSISSSEQYTDDVISGQWADQRTTRNASHRSAAKPSVFGVSFLKCAQVDAGSGTPQVRVTLVVRNPEEGRDLSQLCIRDSVSDVILQQTNGSVQERGYQTFSKDTLPAGSQYEFSYRMSVKENGKQVLTLPAFLTFSNATQNDIHLFGPVVANFTLRVNTTEQVGVDRSLLFLFFLGSFLLTLLLASLSVVSVKLLRRRRLLSCTAHTRSSVNEEAGPYEGACDITASANEEAAFEDKFVDVLMLEDPQNMMQALDSLNVSTLSRAAVALERVRVQMFKGLVSVLLAGVGAAGRLSVRAERRVLGVVHGQIVGMEGKVQEEHVARMAALAARCNLETQEEMESLQHKHMSEAAHAERLLQHPPQKQDVPDLHALLEELHKQEQKRLQRRLQVRHEHASAQAQRQQALRRRTELHKILGEELEEAVRTGELEKTTASKLLLQYYSCQDALEEGLDVLLANQRALLAERHVQRCFLAQSLQSLQAVTSDAFSSSAGRIRDARAHGECSDVQLEILHVKQNLEETVCRERSAIRCDIIKRRRQLLSEKVCEHWRQLQAVCGSSDITVNQYLQKWTELLMYQNNELSELINHLDEETAARTRKVSLCVLQTSLAELKAASPGSALLLPQTEAIQERLQRRGKAAARELRSAQSRVRQQQRQELQDQRSIRDAFREYCSALCVCQRSLSHEQRLCLQLECVNAACRLDRCLVLHHAICELERLGSDTSDPAVTLSDPTVTPAGSETERSSEVTELQCFQRRLQERLRPQRSDTQNDTRQREACVFQEEQLRVCQERVAVFVASLQWEHAEKKAKVTETHAALLKLQTLITAELHTSDATHAIHTHRLALEEAELRLQQEAVMWEESAEGRGCCSDDDDDDEEDMFTVKADSGVSVLLQEALFKREQLQRSTDRVLRRNQTLEHHKERLQLKRLQTYCEQDLAFTAALVKQALMAVPDLHMVLRLLLPTVPEGELLSLIDALGPVAGGGSGCCASLAVGLKHEVLSRNLSQSPQHRDRERDRDRFLKKRQKLLDKLLSGAGGSEDIHETRRRRRRVRDLPVPEPSSLQPMEETGAGRMMRDDNEGAWPVGVAQDSLVSMRDGNEGAWPVGVAQDSLVSMRDGNEGAWPVGVAQDSLVSMRDGNEGAWPAGMAQDSLVSMRDGNEGAWPVGVAQDSLVSSERLFVFRCAPPTAQQQTQTSRSRKKKRNFLNFKKASVAPQQHT</sequence>
<accession>A0AAW1ZS70</accession>
<keyword evidence="5 12" id="KW-0812">Transmembrane</keyword>
<feature type="compositionally biased region" description="Low complexity" evidence="11">
    <location>
        <begin position="1242"/>
        <end position="1252"/>
    </location>
</feature>
<evidence type="ECO:0000256" key="7">
    <source>
        <dbReference type="ARBA" id="ARBA00023136"/>
    </source>
</evidence>
<evidence type="ECO:0000256" key="9">
    <source>
        <dbReference type="ARBA" id="ARBA00023273"/>
    </source>
</evidence>
<feature type="region of interest" description="Disordered" evidence="11">
    <location>
        <begin position="1242"/>
        <end position="1275"/>
    </location>
</feature>
<evidence type="ECO:0000256" key="3">
    <source>
        <dbReference type="ARBA" id="ARBA00022475"/>
    </source>
</evidence>
<keyword evidence="8" id="KW-0206">Cytoskeleton</keyword>
<name>A0AAW1ZS70_CULAL</name>
<feature type="compositionally biased region" description="Polar residues" evidence="11">
    <location>
        <begin position="783"/>
        <end position="797"/>
    </location>
</feature>
<feature type="region of interest" description="Disordered" evidence="11">
    <location>
        <begin position="1090"/>
        <end position="1138"/>
    </location>
</feature>
<evidence type="ECO:0000256" key="5">
    <source>
        <dbReference type="ARBA" id="ARBA00022692"/>
    </source>
</evidence>
<dbReference type="GO" id="GO:0098797">
    <property type="term" value="C:plasma membrane protein complex"/>
    <property type="evidence" value="ECO:0007669"/>
    <property type="project" value="TreeGrafter"/>
</dbReference>
<evidence type="ECO:0000256" key="8">
    <source>
        <dbReference type="ARBA" id="ARBA00023212"/>
    </source>
</evidence>
<dbReference type="Proteomes" id="UP001479290">
    <property type="component" value="Unassembled WGS sequence"/>
</dbReference>
<organism evidence="13 14">
    <name type="scientific">Culter alburnus</name>
    <name type="common">Topmouth culter</name>
    <dbReference type="NCBI Taxonomy" id="194366"/>
    <lineage>
        <taxon>Eukaryota</taxon>
        <taxon>Metazoa</taxon>
        <taxon>Chordata</taxon>
        <taxon>Craniata</taxon>
        <taxon>Vertebrata</taxon>
        <taxon>Euteleostomi</taxon>
        <taxon>Actinopterygii</taxon>
        <taxon>Neopterygii</taxon>
        <taxon>Teleostei</taxon>
        <taxon>Ostariophysi</taxon>
        <taxon>Cypriniformes</taxon>
        <taxon>Xenocyprididae</taxon>
        <taxon>Xenocypridinae</taxon>
        <taxon>Culter</taxon>
    </lineage>
</organism>
<evidence type="ECO:0000313" key="13">
    <source>
        <dbReference type="EMBL" id="KAK9963867.1"/>
    </source>
</evidence>
<evidence type="ECO:0008006" key="15">
    <source>
        <dbReference type="Google" id="ProtNLM"/>
    </source>
</evidence>
<dbReference type="InterPro" id="IPR026501">
    <property type="entry name" value="Limbin/EVC"/>
</dbReference>
<dbReference type="InterPro" id="IPR022076">
    <property type="entry name" value="Limbin"/>
</dbReference>
<evidence type="ECO:0000256" key="2">
    <source>
        <dbReference type="ARBA" id="ARBA00004162"/>
    </source>
</evidence>
<keyword evidence="7 12" id="KW-0472">Membrane</keyword>
<dbReference type="Pfam" id="PF12297">
    <property type="entry name" value="EVC2_like"/>
    <property type="match status" value="1"/>
</dbReference>
<reference evidence="13 14" key="1">
    <citation type="submission" date="2024-05" db="EMBL/GenBank/DDBJ databases">
        <title>A high-quality chromosomal-level genome assembly of Topmouth culter (Culter alburnus).</title>
        <authorList>
            <person name="Zhao H."/>
        </authorList>
    </citation>
    <scope>NUCLEOTIDE SEQUENCE [LARGE SCALE GENOMIC DNA]</scope>
    <source>
        <strain evidence="13">CATC2023</strain>
        <tissue evidence="13">Muscle</tissue>
    </source>
</reference>
<dbReference type="PANTHER" id="PTHR16795">
    <property type="entry name" value="LIMBIN/ELLIS-VAN CREVELD PROTEIN"/>
    <property type="match status" value="1"/>
</dbReference>
<evidence type="ECO:0000256" key="10">
    <source>
        <dbReference type="SAM" id="Coils"/>
    </source>
</evidence>
<evidence type="ECO:0000256" key="1">
    <source>
        <dbReference type="ARBA" id="ARBA00004120"/>
    </source>
</evidence>
<dbReference type="EMBL" id="JAWDJR010000014">
    <property type="protein sequence ID" value="KAK9963867.1"/>
    <property type="molecule type" value="Genomic_DNA"/>
</dbReference>
<evidence type="ECO:0000256" key="6">
    <source>
        <dbReference type="ARBA" id="ARBA00022989"/>
    </source>
</evidence>
<keyword evidence="4" id="KW-0963">Cytoplasm</keyword>
<evidence type="ECO:0000313" key="14">
    <source>
        <dbReference type="Proteomes" id="UP001479290"/>
    </source>
</evidence>
<keyword evidence="3" id="KW-1003">Cell membrane</keyword>
<comment type="caution">
    <text evidence="13">The sequence shown here is derived from an EMBL/GenBank/DDBJ whole genome shotgun (WGS) entry which is preliminary data.</text>
</comment>
<feature type="region of interest" description="Disordered" evidence="11">
    <location>
        <begin position="783"/>
        <end position="805"/>
    </location>
</feature>
<feature type="transmembrane region" description="Helical" evidence="12">
    <location>
        <begin position="229"/>
        <end position="252"/>
    </location>
</feature>
<dbReference type="GO" id="GO:0060170">
    <property type="term" value="C:ciliary membrane"/>
    <property type="evidence" value="ECO:0007669"/>
    <property type="project" value="TreeGrafter"/>
</dbReference>
<protein>
    <recommendedName>
        <fullName evidence="15">Limbin</fullName>
    </recommendedName>
</protein>
<keyword evidence="6 12" id="KW-1133">Transmembrane helix</keyword>
<proteinExistence type="predicted"/>
<dbReference type="AlphaFoldDB" id="A0AAW1ZS70"/>
<keyword evidence="14" id="KW-1185">Reference proteome</keyword>
<dbReference type="PANTHER" id="PTHR16795:SF14">
    <property type="entry name" value="LIMBIN"/>
    <property type="match status" value="1"/>
</dbReference>
<keyword evidence="10" id="KW-0175">Coiled coil</keyword>
<dbReference type="GO" id="GO:0007224">
    <property type="term" value="P:smoothened signaling pathway"/>
    <property type="evidence" value="ECO:0007669"/>
    <property type="project" value="InterPro"/>
</dbReference>
<feature type="coiled-coil region" evidence="10">
    <location>
        <begin position="689"/>
        <end position="716"/>
    </location>
</feature>
<evidence type="ECO:0000256" key="12">
    <source>
        <dbReference type="SAM" id="Phobius"/>
    </source>
</evidence>
<comment type="subcellular location">
    <subcellularLocation>
        <location evidence="2">Cell membrane</location>
        <topology evidence="2">Single-pass membrane protein</topology>
    </subcellularLocation>
    <subcellularLocation>
        <location evidence="1">Cytoplasm</location>
        <location evidence="1">Cytoskeleton</location>
        <location evidence="1">Cilium basal body</location>
    </subcellularLocation>
</comment>
<keyword evidence="9" id="KW-0966">Cell projection</keyword>
<evidence type="ECO:0000256" key="4">
    <source>
        <dbReference type="ARBA" id="ARBA00022490"/>
    </source>
</evidence>